<protein>
    <submittedName>
        <fullName evidence="3">Class I SAM-dependent methyltransferase</fullName>
    </submittedName>
</protein>
<evidence type="ECO:0000256" key="1">
    <source>
        <dbReference type="ARBA" id="ARBA00022679"/>
    </source>
</evidence>
<dbReference type="InterPro" id="IPR029063">
    <property type="entry name" value="SAM-dependent_MTases_sf"/>
</dbReference>
<keyword evidence="3" id="KW-0489">Methyltransferase</keyword>
<dbReference type="EMBL" id="BAAAMN010000022">
    <property type="protein sequence ID" value="GAA2035053.1"/>
    <property type="molecule type" value="Genomic_DNA"/>
</dbReference>
<dbReference type="InterPro" id="IPR041698">
    <property type="entry name" value="Methyltransf_25"/>
</dbReference>
<dbReference type="Proteomes" id="UP001501461">
    <property type="component" value="Unassembled WGS sequence"/>
</dbReference>
<evidence type="ECO:0000259" key="2">
    <source>
        <dbReference type="Pfam" id="PF13649"/>
    </source>
</evidence>
<dbReference type="PANTHER" id="PTHR43861">
    <property type="entry name" value="TRANS-ACONITATE 2-METHYLTRANSFERASE-RELATED"/>
    <property type="match status" value="1"/>
</dbReference>
<accession>A0ABN2UD76</accession>
<dbReference type="Pfam" id="PF13649">
    <property type="entry name" value="Methyltransf_25"/>
    <property type="match status" value="1"/>
</dbReference>
<comment type="caution">
    <text evidence="3">The sequence shown here is derived from an EMBL/GenBank/DDBJ whole genome shotgun (WGS) entry which is preliminary data.</text>
</comment>
<dbReference type="CDD" id="cd02440">
    <property type="entry name" value="AdoMet_MTases"/>
    <property type="match status" value="1"/>
</dbReference>
<evidence type="ECO:0000313" key="3">
    <source>
        <dbReference type="EMBL" id="GAA2035053.1"/>
    </source>
</evidence>
<gene>
    <name evidence="3" type="ORF">GCM10009720_14630</name>
</gene>
<reference evidence="3 4" key="1">
    <citation type="journal article" date="2019" name="Int. J. Syst. Evol. Microbiol.">
        <title>The Global Catalogue of Microorganisms (GCM) 10K type strain sequencing project: providing services to taxonomists for standard genome sequencing and annotation.</title>
        <authorList>
            <consortium name="The Broad Institute Genomics Platform"/>
            <consortium name="The Broad Institute Genome Sequencing Center for Infectious Disease"/>
            <person name="Wu L."/>
            <person name="Ma J."/>
        </authorList>
    </citation>
    <scope>NUCLEOTIDE SEQUENCE [LARGE SCALE GENOMIC DNA]</scope>
    <source>
        <strain evidence="3 4">JCM 13595</strain>
    </source>
</reference>
<dbReference type="Gene3D" id="3.40.50.150">
    <property type="entry name" value="Vaccinia Virus protein VP39"/>
    <property type="match status" value="1"/>
</dbReference>
<evidence type="ECO:0000313" key="4">
    <source>
        <dbReference type="Proteomes" id="UP001501461"/>
    </source>
</evidence>
<feature type="domain" description="Methyltransferase" evidence="2">
    <location>
        <begin position="44"/>
        <end position="135"/>
    </location>
</feature>
<proteinExistence type="predicted"/>
<keyword evidence="4" id="KW-1185">Reference proteome</keyword>
<organism evidence="3 4">
    <name type="scientific">Yaniella flava</name>
    <dbReference type="NCBI Taxonomy" id="287930"/>
    <lineage>
        <taxon>Bacteria</taxon>
        <taxon>Bacillati</taxon>
        <taxon>Actinomycetota</taxon>
        <taxon>Actinomycetes</taxon>
        <taxon>Micrococcales</taxon>
        <taxon>Micrococcaceae</taxon>
        <taxon>Yaniella</taxon>
    </lineage>
</organism>
<dbReference type="SUPFAM" id="SSF53335">
    <property type="entry name" value="S-adenosyl-L-methionine-dependent methyltransferases"/>
    <property type="match status" value="1"/>
</dbReference>
<name>A0ABN2UD76_9MICC</name>
<dbReference type="RefSeq" id="WP_343957060.1">
    <property type="nucleotide sequence ID" value="NZ_BAAAMN010000022.1"/>
</dbReference>
<dbReference type="GO" id="GO:0032259">
    <property type="term" value="P:methylation"/>
    <property type="evidence" value="ECO:0007669"/>
    <property type="project" value="UniProtKB-KW"/>
</dbReference>
<sequence>MTHQFDKQYWQDHWNPQGTHEASSMPVNPYLMAETDHLPMGSALDAGCGTGTEARWLAEQGWRVTGADISANALATAIDNSAAVGLDGEIEWVETDVARWEPGRTWDLVITNYAHPDTGQLSFYQRIASWVAPGGTILILGHLHGEGRGHDHDDAHPEGATATLDGITGLFLDPEWRLDASYETTRTINAGGRSVQLDDVVVRAHRRRETPMS</sequence>
<dbReference type="GO" id="GO:0008168">
    <property type="term" value="F:methyltransferase activity"/>
    <property type="evidence" value="ECO:0007669"/>
    <property type="project" value="UniProtKB-KW"/>
</dbReference>
<keyword evidence="1" id="KW-0808">Transferase</keyword>